<protein>
    <recommendedName>
        <fullName evidence="4">HNH nuclease domain-containing protein</fullName>
    </recommendedName>
</protein>
<dbReference type="EMBL" id="MU853824">
    <property type="protein sequence ID" value="KAK3938691.1"/>
    <property type="molecule type" value="Genomic_DNA"/>
</dbReference>
<feature type="compositionally biased region" description="Basic and acidic residues" evidence="1">
    <location>
        <begin position="1"/>
        <end position="18"/>
    </location>
</feature>
<feature type="region of interest" description="Disordered" evidence="1">
    <location>
        <begin position="1"/>
        <end position="53"/>
    </location>
</feature>
<reference evidence="3" key="1">
    <citation type="journal article" date="2023" name="Mol. Phylogenet. Evol.">
        <title>Genome-scale phylogeny and comparative genomics of the fungal order Sordariales.</title>
        <authorList>
            <person name="Hensen N."/>
            <person name="Bonometti L."/>
            <person name="Westerberg I."/>
            <person name="Brannstrom I.O."/>
            <person name="Guillou S."/>
            <person name="Cros-Aarteil S."/>
            <person name="Calhoun S."/>
            <person name="Haridas S."/>
            <person name="Kuo A."/>
            <person name="Mondo S."/>
            <person name="Pangilinan J."/>
            <person name="Riley R."/>
            <person name="LaButti K."/>
            <person name="Andreopoulos B."/>
            <person name="Lipzen A."/>
            <person name="Chen C."/>
            <person name="Yan M."/>
            <person name="Daum C."/>
            <person name="Ng V."/>
            <person name="Clum A."/>
            <person name="Steindorff A."/>
            <person name="Ohm R.A."/>
            <person name="Martin F."/>
            <person name="Silar P."/>
            <person name="Natvig D.O."/>
            <person name="Lalanne C."/>
            <person name="Gautier V."/>
            <person name="Ament-Velasquez S.L."/>
            <person name="Kruys A."/>
            <person name="Hutchinson M.I."/>
            <person name="Powell A.J."/>
            <person name="Barry K."/>
            <person name="Miller A.N."/>
            <person name="Grigoriev I.V."/>
            <person name="Debuchy R."/>
            <person name="Gladieux P."/>
            <person name="Hiltunen Thoren M."/>
            <person name="Johannesson H."/>
        </authorList>
    </citation>
    <scope>NUCLEOTIDE SEQUENCE [LARGE SCALE GENOMIC DNA]</scope>
    <source>
        <strain evidence="3">CBS 340.73</strain>
    </source>
</reference>
<dbReference type="Proteomes" id="UP001303473">
    <property type="component" value="Unassembled WGS sequence"/>
</dbReference>
<evidence type="ECO:0008006" key="4">
    <source>
        <dbReference type="Google" id="ProtNLM"/>
    </source>
</evidence>
<name>A0AAN6S3P1_9PEZI</name>
<evidence type="ECO:0000313" key="3">
    <source>
        <dbReference type="Proteomes" id="UP001303473"/>
    </source>
</evidence>
<evidence type="ECO:0000256" key="1">
    <source>
        <dbReference type="SAM" id="MobiDB-lite"/>
    </source>
</evidence>
<gene>
    <name evidence="2" type="ORF">QBC46DRAFT_343278</name>
</gene>
<evidence type="ECO:0000313" key="2">
    <source>
        <dbReference type="EMBL" id="KAK3938691.1"/>
    </source>
</evidence>
<keyword evidence="3" id="KW-1185">Reference proteome</keyword>
<feature type="compositionally biased region" description="Low complexity" evidence="1">
    <location>
        <begin position="29"/>
        <end position="42"/>
    </location>
</feature>
<organism evidence="2 3">
    <name type="scientific">Diplogelasinospora grovesii</name>
    <dbReference type="NCBI Taxonomy" id="303347"/>
    <lineage>
        <taxon>Eukaryota</taxon>
        <taxon>Fungi</taxon>
        <taxon>Dikarya</taxon>
        <taxon>Ascomycota</taxon>
        <taxon>Pezizomycotina</taxon>
        <taxon>Sordariomycetes</taxon>
        <taxon>Sordariomycetidae</taxon>
        <taxon>Sordariales</taxon>
        <taxon>Diplogelasinosporaceae</taxon>
        <taxon>Diplogelasinospora</taxon>
    </lineage>
</organism>
<dbReference type="AlphaFoldDB" id="A0AAN6S3P1"/>
<sequence>MPRPTPDKKKPTSTEPKLETQTPEPAYNPHTPTPTKTGPSTPRRSRTPLAQSPLHWVNMTRDCAYDLIGSEPAASDKSWNMISLSPQLHAWWDRQYFGLEYMGGFVLPNAMFRIQVRLQWLPIQPKIDRDDPYFSNLKPVGLQKTDHFLNTGSSAYRGPMAAELLDTGLGKTWVQPARCQHRPGQQRGAEAASCPCIKD</sequence>
<proteinExistence type="predicted"/>
<accession>A0AAN6S3P1</accession>
<comment type="caution">
    <text evidence="2">The sequence shown here is derived from an EMBL/GenBank/DDBJ whole genome shotgun (WGS) entry which is preliminary data.</text>
</comment>